<comment type="caution">
    <text evidence="13">The sequence shown here is derived from an EMBL/GenBank/DDBJ whole genome shotgun (WGS) entry which is preliminary data.</text>
</comment>
<keyword evidence="2" id="KW-0479">Metal-binding</keyword>
<name>A0A6A2X0E9_HIBSY</name>
<proteinExistence type="predicted"/>
<evidence type="ECO:0000256" key="2">
    <source>
        <dbReference type="ARBA" id="ARBA00022723"/>
    </source>
</evidence>
<evidence type="ECO:0000256" key="5">
    <source>
        <dbReference type="ARBA" id="ARBA00022980"/>
    </source>
</evidence>
<evidence type="ECO:0000259" key="12">
    <source>
        <dbReference type="Pfam" id="PF14372"/>
    </source>
</evidence>
<keyword evidence="6" id="KW-0238">DNA-binding</keyword>
<evidence type="ECO:0000256" key="7">
    <source>
        <dbReference type="ARBA" id="ARBA00023242"/>
    </source>
</evidence>
<dbReference type="SUPFAM" id="SSF53098">
    <property type="entry name" value="Ribonuclease H-like"/>
    <property type="match status" value="1"/>
</dbReference>
<dbReference type="InterPro" id="IPR021131">
    <property type="entry name" value="Ribosomal_uL15/eL18"/>
</dbReference>
<evidence type="ECO:0000313" key="13">
    <source>
        <dbReference type="EMBL" id="KAE8661620.1"/>
    </source>
</evidence>
<dbReference type="InterPro" id="IPR008906">
    <property type="entry name" value="HATC_C_dom"/>
</dbReference>
<evidence type="ECO:0008006" key="15">
    <source>
        <dbReference type="Google" id="ProtNLM"/>
    </source>
</evidence>
<organism evidence="13 14">
    <name type="scientific">Hibiscus syriacus</name>
    <name type="common">Rose of Sharon</name>
    <dbReference type="NCBI Taxonomy" id="106335"/>
    <lineage>
        <taxon>Eukaryota</taxon>
        <taxon>Viridiplantae</taxon>
        <taxon>Streptophyta</taxon>
        <taxon>Embryophyta</taxon>
        <taxon>Tracheophyta</taxon>
        <taxon>Spermatophyta</taxon>
        <taxon>Magnoliopsida</taxon>
        <taxon>eudicotyledons</taxon>
        <taxon>Gunneridae</taxon>
        <taxon>Pentapetalae</taxon>
        <taxon>rosids</taxon>
        <taxon>malvids</taxon>
        <taxon>Malvales</taxon>
        <taxon>Malvaceae</taxon>
        <taxon>Malvoideae</taxon>
        <taxon>Hibiscus</taxon>
    </lineage>
</organism>
<gene>
    <name evidence="13" type="ORF">F3Y22_tig00113725pilonHSYRG01512</name>
</gene>
<evidence type="ECO:0000256" key="9">
    <source>
        <dbReference type="SAM" id="MobiDB-lite"/>
    </source>
</evidence>
<evidence type="ECO:0000259" key="11">
    <source>
        <dbReference type="Pfam" id="PF05699"/>
    </source>
</evidence>
<keyword evidence="5" id="KW-0689">Ribosomal protein</keyword>
<keyword evidence="14" id="KW-1185">Reference proteome</keyword>
<dbReference type="InterPro" id="IPR052035">
    <property type="entry name" value="ZnF_BED_domain_contain"/>
</dbReference>
<protein>
    <recommendedName>
        <fullName evidence="15">HAT C-terminal dimerisation domain-containing protein</fullName>
    </recommendedName>
</protein>
<keyword evidence="8" id="KW-0687">Ribonucleoprotein</keyword>
<keyword evidence="4" id="KW-0862">Zinc</keyword>
<evidence type="ECO:0000256" key="4">
    <source>
        <dbReference type="ARBA" id="ARBA00022833"/>
    </source>
</evidence>
<evidence type="ECO:0000256" key="3">
    <source>
        <dbReference type="ARBA" id="ARBA00022771"/>
    </source>
</evidence>
<evidence type="ECO:0000256" key="8">
    <source>
        <dbReference type="ARBA" id="ARBA00023274"/>
    </source>
</evidence>
<reference evidence="13" key="1">
    <citation type="submission" date="2019-09" db="EMBL/GenBank/DDBJ databases">
        <title>Draft genome information of white flower Hibiscus syriacus.</title>
        <authorList>
            <person name="Kim Y.-M."/>
        </authorList>
    </citation>
    <scope>NUCLEOTIDE SEQUENCE [LARGE SCALE GENOMIC DNA]</scope>
    <source>
        <strain evidence="13">YM2019G1</strain>
    </source>
</reference>
<keyword evidence="7" id="KW-0539">Nucleus</keyword>
<evidence type="ECO:0000313" key="14">
    <source>
        <dbReference type="Proteomes" id="UP000436088"/>
    </source>
</evidence>
<dbReference type="AlphaFoldDB" id="A0A6A2X0E9"/>
<keyword evidence="3" id="KW-0863">Zinc-finger</keyword>
<comment type="subcellular location">
    <subcellularLocation>
        <location evidence="1">Nucleus</location>
    </subcellularLocation>
</comment>
<dbReference type="GO" id="GO:0005840">
    <property type="term" value="C:ribosome"/>
    <property type="evidence" value="ECO:0007669"/>
    <property type="project" value="UniProtKB-KW"/>
</dbReference>
<dbReference type="Proteomes" id="UP000436088">
    <property type="component" value="Unassembled WGS sequence"/>
</dbReference>
<evidence type="ECO:0000256" key="6">
    <source>
        <dbReference type="ARBA" id="ARBA00023125"/>
    </source>
</evidence>
<feature type="domain" description="HAT C-terminal dimerisation" evidence="11">
    <location>
        <begin position="415"/>
        <end position="497"/>
    </location>
</feature>
<dbReference type="EMBL" id="VEPZ02001720">
    <property type="protein sequence ID" value="KAE8661620.1"/>
    <property type="molecule type" value="Genomic_DNA"/>
</dbReference>
<dbReference type="Pfam" id="PF00828">
    <property type="entry name" value="Ribosomal_L27A"/>
    <property type="match status" value="1"/>
</dbReference>
<dbReference type="GO" id="GO:0003677">
    <property type="term" value="F:DNA binding"/>
    <property type="evidence" value="ECO:0007669"/>
    <property type="project" value="UniProtKB-KW"/>
</dbReference>
<dbReference type="Pfam" id="PF05699">
    <property type="entry name" value="Dimer_Tnp_hAT"/>
    <property type="match status" value="1"/>
</dbReference>
<dbReference type="PANTHER" id="PTHR46481">
    <property type="entry name" value="ZINC FINGER BED DOMAIN-CONTAINING PROTEIN 4"/>
    <property type="match status" value="1"/>
</dbReference>
<dbReference type="GO" id="GO:0003729">
    <property type="term" value="F:mRNA binding"/>
    <property type="evidence" value="ECO:0007669"/>
    <property type="project" value="UniProtKB-ARBA"/>
</dbReference>
<dbReference type="PANTHER" id="PTHR46481:SF10">
    <property type="entry name" value="ZINC FINGER BED DOMAIN-CONTAINING PROTEIN 39"/>
    <property type="match status" value="1"/>
</dbReference>
<feature type="region of interest" description="Disordered" evidence="9">
    <location>
        <begin position="1"/>
        <end position="49"/>
    </location>
</feature>
<dbReference type="Gene3D" id="3.100.10.10">
    <property type="match status" value="1"/>
</dbReference>
<dbReference type="GO" id="GO:0046983">
    <property type="term" value="F:protein dimerization activity"/>
    <property type="evidence" value="ECO:0007669"/>
    <property type="project" value="InterPro"/>
</dbReference>
<dbReference type="Pfam" id="PF14372">
    <property type="entry name" value="hAT-like_RNase-H"/>
    <property type="match status" value="1"/>
</dbReference>
<dbReference type="InterPro" id="IPR036227">
    <property type="entry name" value="Ribosomal_uL15/eL18_sf"/>
</dbReference>
<sequence length="556" mass="63413">MKSSSSSATPMFRANAETPSDTPNNSNDVVKTDQSAAASSSIPSNLQQPLKRKGGRMIIMDELPFRVVEHEGFRDFCNMMQPRFQVPSRQNLSYLCLTVHFVDDEWKLHKRILNFTPIPSHSGDVIGKCIEKHLLEWGIDKVLTITVDNASSNDVAIKYVRSSPSRMQRFKLCVEQEKIESKGLVCLDVETRWNSTFLMLDAAVKFETAFDRLGEQDFKYRDELSSSKMKGLPTDLDWEHARALLPFLRAFYDATLKLSDSSYVTSNYYFHVVFGIGMRINDKLNDPNSSIKLMASNMREKYHKYWGNVKNLNPLLFISMILDPRHKMDYVIFMIDEVYDVEKDEQLSEIVKQTLSELFDHYSLLSGKSREGSSVASQSNVSRVENDELLDLFAYSKTKYKRKRAESMFSEGKFELEKYLEDKVELDVKKFDLLDWWKNKSQTYPIISVMARDILTIPVTTVASESAFSTGGRVLDSFRSSLTPKIVECLICAQNWLRASPVAIQKEEQIEEMENIECDSGLGDGELTVKLNLKAEKFSASANEKLEAVGCSLMHG</sequence>
<dbReference type="InterPro" id="IPR012337">
    <property type="entry name" value="RNaseH-like_sf"/>
</dbReference>
<feature type="domain" description="Large ribosomal subunit protein uL15/eL18" evidence="10">
    <location>
        <begin position="522"/>
        <end position="552"/>
    </location>
</feature>
<dbReference type="SUPFAM" id="SSF52080">
    <property type="entry name" value="Ribosomal proteins L15p and L18e"/>
    <property type="match status" value="1"/>
</dbReference>
<accession>A0A6A2X0E9</accession>
<dbReference type="SUPFAM" id="SSF140996">
    <property type="entry name" value="Hermes dimerisation domain"/>
    <property type="match status" value="1"/>
</dbReference>
<feature type="compositionally biased region" description="Polar residues" evidence="9">
    <location>
        <begin position="17"/>
        <end position="48"/>
    </location>
</feature>
<dbReference type="GO" id="GO:1990904">
    <property type="term" value="C:ribonucleoprotein complex"/>
    <property type="evidence" value="ECO:0007669"/>
    <property type="project" value="UniProtKB-KW"/>
</dbReference>
<evidence type="ECO:0000256" key="1">
    <source>
        <dbReference type="ARBA" id="ARBA00004123"/>
    </source>
</evidence>
<dbReference type="InterPro" id="IPR025525">
    <property type="entry name" value="hAT-like_transposase_RNase-H"/>
</dbReference>
<evidence type="ECO:0000259" key="10">
    <source>
        <dbReference type="Pfam" id="PF00828"/>
    </source>
</evidence>
<feature type="domain" description="hAT-like transposase RNase-H fold" evidence="12">
    <location>
        <begin position="259"/>
        <end position="362"/>
    </location>
</feature>